<dbReference type="PANTHER" id="PTHR32133">
    <property type="entry name" value="OS07G0120400 PROTEIN"/>
    <property type="match status" value="1"/>
</dbReference>
<feature type="domain" description="F-box" evidence="2">
    <location>
        <begin position="12"/>
        <end position="51"/>
    </location>
</feature>
<dbReference type="SUPFAM" id="SSF81383">
    <property type="entry name" value="F-box domain"/>
    <property type="match status" value="1"/>
</dbReference>
<dbReference type="AlphaFoldDB" id="A0A5J9VYP4"/>
<protein>
    <recommendedName>
        <fullName evidence="2">F-box domain-containing protein</fullName>
    </recommendedName>
</protein>
<comment type="caution">
    <text evidence="3">The sequence shown here is derived from an EMBL/GenBank/DDBJ whole genome shotgun (WGS) entry which is preliminary data.</text>
</comment>
<sequence>MAPRRSPPELMEDLVAEILLRLPPDNPACLIRASLVCKPWRRLLSDRDFLRRYRAYHAPPLLGFFHNRNALESCQFPRFVPTTSGSPVPLPASDFWSDAGALDCRHGRVLLHKHDHVPSSSLVVWDPVTGDRQDLPNLDINYLFHSATVLCAVGGCDHADCHGGPFRVVAVGSYLSRHFIWACSYSSETDVWSTPATVDPGICPNIGWLDSRVVIGDEIYLTLGTKILRYDLGKNCFSAMIQMPDFYSKGNALMLMEDDSLGLAGIRSSSLYLWSMKVNPEGVQGWVQYRVIELQKSIPIIIELCGAGVIGCAEGVNIIFVSNGVGTFAVELKSGRVRKVDDRGDYCIALPYMRFYTPGFLCIDLPCFICKICNRRRGPRVAPQRATRAATTTLAAAADLYSSHQPRRRQSAPPAQPARFAGKAAARRFPLRRAPYTQLTERLRMSPCAATCDRGDLIWCRRVRIWRWQARIQQRRGAARPLHKAAVRQWPSAVPLTSTSGGCGLCAVGMSRCCGFYDLGGVATGSRHAQIRREQGRIRRRRGRICDLNSQIRRRTGPAAPSCSAFLQQRGRWGVRSSGSPSKGHRRGPYVMGCWTNLGGAVVARPAQRIHGGEAGAVAARPASRSYSDRHLHPRRRLVLLPSRPMGLLGGLQPWTWWLQSIDGTLDGVSGRKACSASPCRRRLHYPASFSLLRASLGINFVLCCSSGENPIQVLLGWTTVGARAPHPSRGVVLTQHHHPLLIN</sequence>
<dbReference type="SUPFAM" id="SSF50965">
    <property type="entry name" value="Galactose oxidase, central domain"/>
    <property type="match status" value="1"/>
</dbReference>
<feature type="region of interest" description="Disordered" evidence="1">
    <location>
        <begin position="402"/>
        <end position="424"/>
    </location>
</feature>
<evidence type="ECO:0000313" key="3">
    <source>
        <dbReference type="EMBL" id="TVU40755.1"/>
    </source>
</evidence>
<evidence type="ECO:0000256" key="1">
    <source>
        <dbReference type="SAM" id="MobiDB-lite"/>
    </source>
</evidence>
<gene>
    <name evidence="3" type="ORF">EJB05_14231</name>
</gene>
<dbReference type="Proteomes" id="UP000324897">
    <property type="component" value="Chromosome 4"/>
</dbReference>
<dbReference type="Gene3D" id="1.20.1280.50">
    <property type="match status" value="1"/>
</dbReference>
<name>A0A5J9VYP4_9POAL</name>
<evidence type="ECO:0000313" key="4">
    <source>
        <dbReference type="Proteomes" id="UP000324897"/>
    </source>
</evidence>
<dbReference type="Pfam" id="PF00646">
    <property type="entry name" value="F-box"/>
    <property type="match status" value="1"/>
</dbReference>
<dbReference type="InterPro" id="IPR036047">
    <property type="entry name" value="F-box-like_dom_sf"/>
</dbReference>
<dbReference type="Gramene" id="TVU40755">
    <property type="protein sequence ID" value="TVU40755"/>
    <property type="gene ID" value="EJB05_14231"/>
</dbReference>
<feature type="compositionally biased region" description="Low complexity" evidence="1">
    <location>
        <begin position="411"/>
        <end position="424"/>
    </location>
</feature>
<dbReference type="OrthoDB" id="618709at2759"/>
<dbReference type="InterPro" id="IPR011043">
    <property type="entry name" value="Gal_Oxase/kelch_b-propeller"/>
</dbReference>
<evidence type="ECO:0000259" key="2">
    <source>
        <dbReference type="Pfam" id="PF00646"/>
    </source>
</evidence>
<accession>A0A5J9VYP4</accession>
<proteinExistence type="predicted"/>
<organism evidence="3 4">
    <name type="scientific">Eragrostis curvula</name>
    <name type="common">weeping love grass</name>
    <dbReference type="NCBI Taxonomy" id="38414"/>
    <lineage>
        <taxon>Eukaryota</taxon>
        <taxon>Viridiplantae</taxon>
        <taxon>Streptophyta</taxon>
        <taxon>Embryophyta</taxon>
        <taxon>Tracheophyta</taxon>
        <taxon>Spermatophyta</taxon>
        <taxon>Magnoliopsida</taxon>
        <taxon>Liliopsida</taxon>
        <taxon>Poales</taxon>
        <taxon>Poaceae</taxon>
        <taxon>PACMAD clade</taxon>
        <taxon>Chloridoideae</taxon>
        <taxon>Eragrostideae</taxon>
        <taxon>Eragrostidinae</taxon>
        <taxon>Eragrostis</taxon>
    </lineage>
</organism>
<reference evidence="3 4" key="1">
    <citation type="journal article" date="2019" name="Sci. Rep.">
        <title>A high-quality genome of Eragrostis curvula grass provides insights into Poaceae evolution and supports new strategies to enhance forage quality.</title>
        <authorList>
            <person name="Carballo J."/>
            <person name="Santos B.A.C.M."/>
            <person name="Zappacosta D."/>
            <person name="Garbus I."/>
            <person name="Selva J.P."/>
            <person name="Gallo C.A."/>
            <person name="Diaz A."/>
            <person name="Albertini E."/>
            <person name="Caccamo M."/>
            <person name="Echenique V."/>
        </authorList>
    </citation>
    <scope>NUCLEOTIDE SEQUENCE [LARGE SCALE GENOMIC DNA]</scope>
    <source>
        <strain evidence="4">cv. Victoria</strain>
        <tissue evidence="3">Leaf</tissue>
    </source>
</reference>
<dbReference type="EMBL" id="RWGY01000007">
    <property type="protein sequence ID" value="TVU40755.1"/>
    <property type="molecule type" value="Genomic_DNA"/>
</dbReference>
<keyword evidence="4" id="KW-1185">Reference proteome</keyword>
<dbReference type="InterPro" id="IPR001810">
    <property type="entry name" value="F-box_dom"/>
</dbReference>